<protein>
    <recommendedName>
        <fullName evidence="9">Multidrug-efflux transporter</fullName>
    </recommendedName>
</protein>
<dbReference type="GO" id="GO:0015297">
    <property type="term" value="F:antiporter activity"/>
    <property type="evidence" value="ECO:0007669"/>
    <property type="project" value="UniProtKB-KW"/>
</dbReference>
<dbReference type="EMBL" id="UINC01001072">
    <property type="protein sequence ID" value="SUZ69833.1"/>
    <property type="molecule type" value="Genomic_DNA"/>
</dbReference>
<feature type="transmembrane region" description="Helical" evidence="10">
    <location>
        <begin position="67"/>
        <end position="87"/>
    </location>
</feature>
<evidence type="ECO:0000256" key="8">
    <source>
        <dbReference type="ARBA" id="ARBA00023136"/>
    </source>
</evidence>
<dbReference type="PIRSF" id="PIRSF006603">
    <property type="entry name" value="DinF"/>
    <property type="match status" value="1"/>
</dbReference>
<dbReference type="PANTHER" id="PTHR43298">
    <property type="entry name" value="MULTIDRUG RESISTANCE PROTEIN NORM-RELATED"/>
    <property type="match status" value="1"/>
</dbReference>
<feature type="transmembrane region" description="Helical" evidence="10">
    <location>
        <begin position="364"/>
        <end position="387"/>
    </location>
</feature>
<evidence type="ECO:0000256" key="1">
    <source>
        <dbReference type="ARBA" id="ARBA00004651"/>
    </source>
</evidence>
<dbReference type="PANTHER" id="PTHR43298:SF2">
    <property type="entry name" value="FMN_FAD EXPORTER YEEO-RELATED"/>
    <property type="match status" value="1"/>
</dbReference>
<dbReference type="AlphaFoldDB" id="A0A381PWP4"/>
<feature type="transmembrane region" description="Helical" evidence="10">
    <location>
        <begin position="227"/>
        <end position="249"/>
    </location>
</feature>
<reference evidence="11" key="1">
    <citation type="submission" date="2018-05" db="EMBL/GenBank/DDBJ databases">
        <authorList>
            <person name="Lanie J.A."/>
            <person name="Ng W.-L."/>
            <person name="Kazmierczak K.M."/>
            <person name="Andrzejewski T.M."/>
            <person name="Davidsen T.M."/>
            <person name="Wayne K.J."/>
            <person name="Tettelin H."/>
            <person name="Glass J.I."/>
            <person name="Rusch D."/>
            <person name="Podicherti R."/>
            <person name="Tsui H.-C.T."/>
            <person name="Winkler M.E."/>
        </authorList>
    </citation>
    <scope>NUCLEOTIDE SEQUENCE</scope>
</reference>
<keyword evidence="2" id="KW-0813">Transport</keyword>
<dbReference type="GO" id="GO:0006811">
    <property type="term" value="P:monoatomic ion transport"/>
    <property type="evidence" value="ECO:0007669"/>
    <property type="project" value="UniProtKB-KW"/>
</dbReference>
<dbReference type="NCBIfam" id="TIGR00797">
    <property type="entry name" value="matE"/>
    <property type="match status" value="1"/>
</dbReference>
<evidence type="ECO:0000256" key="5">
    <source>
        <dbReference type="ARBA" id="ARBA00022692"/>
    </source>
</evidence>
<evidence type="ECO:0000313" key="11">
    <source>
        <dbReference type="EMBL" id="SUZ69833.1"/>
    </source>
</evidence>
<comment type="subcellular location">
    <subcellularLocation>
        <location evidence="1">Cell membrane</location>
        <topology evidence="1">Multi-pass membrane protein</topology>
    </subcellularLocation>
</comment>
<evidence type="ECO:0000256" key="10">
    <source>
        <dbReference type="SAM" id="Phobius"/>
    </source>
</evidence>
<evidence type="ECO:0000256" key="4">
    <source>
        <dbReference type="ARBA" id="ARBA00022475"/>
    </source>
</evidence>
<dbReference type="CDD" id="cd13131">
    <property type="entry name" value="MATE_NorM_like"/>
    <property type="match status" value="1"/>
</dbReference>
<feature type="transmembrane region" description="Helical" evidence="10">
    <location>
        <begin position="138"/>
        <end position="163"/>
    </location>
</feature>
<sequence length="422" mass="46762">MLSQLGHITVGVVDSIMVGKIGVTQLAAVSLSNSLFGFILLFCIGLSYGITPLISSSNNNQKYISRIFFHGIIMNMIFTIFLVLLVINLKNYLLYLGQDNAVLNYTFPYLNLICISLIPLILFQTFKQFIEGLGFTKPAMYISIFSNVINIILNFILIFGMFGFPRLEIIGAAYATLISRVLMFILIFFYCLISKRFSKYIVNVKLLFNMSSFKKIFSIGFPSGLQYIFEVGAFSVATIMIGSIGANALAAHQIALNLASITYMIASGISSAAMISLGYYYGKSDIVELRKSGHSNFYLVLILMTISGLIFIIFRNLLPQLYVSDLAVIEIASILLIIAGLFQIPDGIQAVGLGILRGIRDTKIPTLVTFISYWIFAIPLSYFLGIILNLGAVGIWIGLFIGLTLSAIFLVVRFNYLTMIKN</sequence>
<gene>
    <name evidence="11" type="ORF">METZ01_LOCUS22687</name>
</gene>
<keyword evidence="6 10" id="KW-1133">Transmembrane helix</keyword>
<keyword evidence="3" id="KW-0050">Antiport</keyword>
<name>A0A381PWP4_9ZZZZ</name>
<accession>A0A381PWP4</accession>
<dbReference type="GO" id="GO:0005886">
    <property type="term" value="C:plasma membrane"/>
    <property type="evidence" value="ECO:0007669"/>
    <property type="project" value="UniProtKB-SubCell"/>
</dbReference>
<proteinExistence type="predicted"/>
<feature type="transmembrane region" description="Helical" evidence="10">
    <location>
        <begin position="393"/>
        <end position="412"/>
    </location>
</feature>
<evidence type="ECO:0000256" key="9">
    <source>
        <dbReference type="ARBA" id="ARBA00031636"/>
    </source>
</evidence>
<feature type="transmembrane region" description="Helical" evidence="10">
    <location>
        <begin position="35"/>
        <end position="55"/>
    </location>
</feature>
<feature type="transmembrane region" description="Helical" evidence="10">
    <location>
        <begin position="294"/>
        <end position="314"/>
    </location>
</feature>
<keyword evidence="8 10" id="KW-0472">Membrane</keyword>
<evidence type="ECO:0000256" key="6">
    <source>
        <dbReference type="ARBA" id="ARBA00022989"/>
    </source>
</evidence>
<evidence type="ECO:0000256" key="3">
    <source>
        <dbReference type="ARBA" id="ARBA00022449"/>
    </source>
</evidence>
<dbReference type="InterPro" id="IPR050222">
    <property type="entry name" value="MATE_MdtK"/>
</dbReference>
<feature type="transmembrane region" description="Helical" evidence="10">
    <location>
        <begin position="107"/>
        <end position="126"/>
    </location>
</feature>
<keyword evidence="7" id="KW-0406">Ion transport</keyword>
<organism evidence="11">
    <name type="scientific">marine metagenome</name>
    <dbReference type="NCBI Taxonomy" id="408172"/>
    <lineage>
        <taxon>unclassified sequences</taxon>
        <taxon>metagenomes</taxon>
        <taxon>ecological metagenomes</taxon>
    </lineage>
</organism>
<feature type="transmembrane region" description="Helical" evidence="10">
    <location>
        <begin position="169"/>
        <end position="193"/>
    </location>
</feature>
<dbReference type="InterPro" id="IPR048279">
    <property type="entry name" value="MdtK-like"/>
</dbReference>
<dbReference type="GO" id="GO:0042910">
    <property type="term" value="F:xenobiotic transmembrane transporter activity"/>
    <property type="evidence" value="ECO:0007669"/>
    <property type="project" value="InterPro"/>
</dbReference>
<feature type="transmembrane region" description="Helical" evidence="10">
    <location>
        <begin position="261"/>
        <end position="282"/>
    </location>
</feature>
<evidence type="ECO:0000256" key="7">
    <source>
        <dbReference type="ARBA" id="ARBA00023065"/>
    </source>
</evidence>
<dbReference type="InterPro" id="IPR002528">
    <property type="entry name" value="MATE_fam"/>
</dbReference>
<evidence type="ECO:0000256" key="2">
    <source>
        <dbReference type="ARBA" id="ARBA00022448"/>
    </source>
</evidence>
<keyword evidence="4" id="KW-1003">Cell membrane</keyword>
<keyword evidence="5 10" id="KW-0812">Transmembrane</keyword>
<dbReference type="Pfam" id="PF01554">
    <property type="entry name" value="MatE"/>
    <property type="match status" value="2"/>
</dbReference>